<gene>
    <name evidence="11" type="ORF">DIY07_08980</name>
    <name evidence="10" type="ORF">DQ08_08895</name>
</gene>
<dbReference type="Gene3D" id="3.20.20.80">
    <property type="entry name" value="Glycosidases"/>
    <property type="match status" value="1"/>
</dbReference>
<dbReference type="EC" id="3.2.1.96" evidence="2"/>
<dbReference type="InterPro" id="IPR001579">
    <property type="entry name" value="Glyco_hydro_18_chit_AS"/>
</dbReference>
<evidence type="ECO:0000256" key="3">
    <source>
        <dbReference type="ARBA" id="ARBA00022729"/>
    </source>
</evidence>
<evidence type="ECO:0000313" key="11">
    <source>
        <dbReference type="EMBL" id="RLU55257.1"/>
    </source>
</evidence>
<keyword evidence="4" id="KW-0378">Hydrolase</keyword>
<evidence type="ECO:0000256" key="6">
    <source>
        <dbReference type="ARBA" id="ARBA00034414"/>
    </source>
</evidence>
<dbReference type="GO" id="GO:0005975">
    <property type="term" value="P:carbohydrate metabolic process"/>
    <property type="evidence" value="ECO:0007669"/>
    <property type="project" value="InterPro"/>
</dbReference>
<organism evidence="11 13">
    <name type="scientific">Streptococcus iniae</name>
    <name type="common">Streptococcus shiloi</name>
    <dbReference type="NCBI Taxonomy" id="1346"/>
    <lineage>
        <taxon>Bacteria</taxon>
        <taxon>Bacillati</taxon>
        <taxon>Bacillota</taxon>
        <taxon>Bacilli</taxon>
        <taxon>Lactobacillales</taxon>
        <taxon>Streptococcaceae</taxon>
        <taxon>Streptococcus</taxon>
    </lineage>
</organism>
<keyword evidence="3" id="KW-0732">Signal</keyword>
<feature type="domain" description="Endo-beta-N-acetylglucosaminidase EndoS-like Ig-like" evidence="8">
    <location>
        <begin position="638"/>
        <end position="760"/>
    </location>
</feature>
<evidence type="ECO:0000313" key="10">
    <source>
        <dbReference type="EMBL" id="AHY16550.1"/>
    </source>
</evidence>
<sequence>MNKRLLVKRTFGCVCAAAILGVAPLSHPTIVEAREELKMPNGLEQSIADVEAKIDALTYLSKNSKDEFKHSMYEIPSNREHKPVSPKQALQNAKKADAQAERLAKMTIPKKEELKALEGPLYGGYFRTWQDKTSDPTETNKVNSFGELPKEVDLAFVFHDYTKDYSLFWEELATKQVPKLNKQGTRVIRTIPWRFLSGADHSDISADKEKFPNTEAGNKALAKAIVDEYVYKYNLDGLDIDIERDSVPKVNDKEDPEALARTVEVFKEIGKLIGANGADKSRLLIMDTTYTAEENPLIKETAQYLNLLLVQVYGFSGENGNYLHHKNILDETSSMEGRWQGYSKYIRPEQYMVGFSFYEEKDFNNRWKDINEEDPSDPHIGEKIQGTRAERYAKWQPKTGGLKGGLFSYAIDRDGVAQPKQKTEHPELDKIVKSEYKVSKALKKLMMTDDQYQPIDQSDFPDKALRESIIKQVGTRRGDLERFKGTLRLDNPEIKDLTGLNKLKRVAKLELINLPKITKIDKDDLPQNLKPLTDNQKSNLEIKGTYDDSKLYKDIPAFDLVISGLSGLESLDISGHQRDTLSGIDASTLPSLKAINISDNHFDLAQGTENRHILDTILATLAKNGASTASFDKQKPKGLYPESYSTAPLHLQVGQGKINVIDDLIFGTRTNQNTLINTENDFEAYKEQTIQGKPFIAPDYLYDNFKVSYKEYSASIVDSTLAETTDKTIDTAKAETYQVTVSNKDGKTVHSVKVIVGDEKPMMVNLAQDAKIIGTDNMTQSAKVFDGQKDQFLLSWNKDSSVIFELKTPGTAKHWRFFDDGKNDSVTLSVFKGDASNFETEKDKAENWVEITKDSRKNDDKVFSSPLEVDNAKYLKVTIKKEAKYIYFNELQILGYPGVVAKKTADDLRPTEADKSDDKSDKNDTEAK</sequence>
<evidence type="ECO:0000256" key="4">
    <source>
        <dbReference type="ARBA" id="ARBA00022801"/>
    </source>
</evidence>
<dbReference type="CDD" id="cd06542">
    <property type="entry name" value="GH18_EndoS-like"/>
    <property type="match status" value="1"/>
</dbReference>
<dbReference type="PROSITE" id="PS01095">
    <property type="entry name" value="GH18_1"/>
    <property type="match status" value="1"/>
</dbReference>
<dbReference type="SUPFAM" id="SSF51445">
    <property type="entry name" value="(Trans)glycosidases"/>
    <property type="match status" value="1"/>
</dbReference>
<accession>A0A3L8GF62</accession>
<dbReference type="KEGG" id="siz:SI82_08880"/>
<evidence type="ECO:0000313" key="12">
    <source>
        <dbReference type="Proteomes" id="UP000025245"/>
    </source>
</evidence>
<dbReference type="InterPro" id="IPR057016">
    <property type="entry name" value="EndoS_F2-like_TIM-barrel"/>
</dbReference>
<dbReference type="InterPro" id="IPR017853">
    <property type="entry name" value="GH"/>
</dbReference>
<feature type="domain" description="Endo-beta-N-acetylglucosaminidase EndoS/F2-like TIM-barrel" evidence="9">
    <location>
        <begin position="124"/>
        <end position="408"/>
    </location>
</feature>
<evidence type="ECO:0000259" key="8">
    <source>
        <dbReference type="Pfam" id="PF20746"/>
    </source>
</evidence>
<dbReference type="Pfam" id="PF23916">
    <property type="entry name" value="TIM-barrel_EndoS"/>
    <property type="match status" value="1"/>
</dbReference>
<evidence type="ECO:0000256" key="7">
    <source>
        <dbReference type="SAM" id="MobiDB-lite"/>
    </source>
</evidence>
<comment type="catalytic activity">
    <reaction evidence="6">
        <text>an N(4)-(oligosaccharide-(1-&gt;3)-[oligosaccharide-(1-&gt;6)]-beta-D-Man-(1-&gt;4)-beta-D-GlcNAc-(1-&gt;4)-alpha-D-GlcNAc)-L-asparaginyl-[protein] + H2O = an oligosaccharide-(1-&gt;3)-[oligosaccharide-(1-&gt;6)]-beta-D-Man-(1-&gt;4)-D-GlcNAc + N(4)-(N-acetyl-beta-D-glucosaminyl)-L-asparaginyl-[protein]</text>
        <dbReference type="Rhea" id="RHEA:73067"/>
        <dbReference type="Rhea" id="RHEA-COMP:12603"/>
        <dbReference type="Rhea" id="RHEA-COMP:18176"/>
        <dbReference type="ChEBI" id="CHEBI:15377"/>
        <dbReference type="ChEBI" id="CHEBI:132248"/>
        <dbReference type="ChEBI" id="CHEBI:192714"/>
        <dbReference type="ChEBI" id="CHEBI:192715"/>
        <dbReference type="EC" id="3.2.1.96"/>
    </reaction>
</comment>
<name>A0A3L8GF62_STRIN</name>
<comment type="similarity">
    <text evidence="1">Belongs to the glycosyl hydrolase 18 family.</text>
</comment>
<dbReference type="STRING" id="1346.BMF34_08885"/>
<reference evidence="10 12" key="1">
    <citation type="journal article" date="2014" name="Genome Announc.">
        <title>Complete Genome Sequence of a Virulent Strain, Streptococcus iniae ISET0901, Isolated from Diseased Tilapia.</title>
        <authorList>
            <person name="Pridgeon J.W."/>
            <person name="Zhang D."/>
            <person name="Zhang L."/>
        </authorList>
    </citation>
    <scope>NUCLEOTIDE SEQUENCE [LARGE SCALE GENOMIC DNA]</scope>
    <source>
        <strain evidence="10 12">ISET0901</strain>
    </source>
</reference>
<evidence type="ECO:0000256" key="1">
    <source>
        <dbReference type="ARBA" id="ARBA00009336"/>
    </source>
</evidence>
<reference evidence="11 13" key="2">
    <citation type="submission" date="2018-06" db="EMBL/GenBank/DDBJ databases">
        <title>Mutators as drivers of adaptation in pathogenic bacteria and a risk factor for host jumps and vaccine escape.</title>
        <authorList>
            <person name="Barnes A.C."/>
            <person name="Silayeva O."/>
        </authorList>
    </citation>
    <scope>NUCLEOTIDE SEQUENCE [LARGE SCALE GENOMIC DNA]</scope>
    <source>
        <strain evidence="11 13">QMA0445</strain>
    </source>
</reference>
<dbReference type="InterPro" id="IPR049410">
    <property type="entry name" value="EndoS-like_Ig-like"/>
</dbReference>
<dbReference type="AlphaFoldDB" id="A0A3L8GF62"/>
<dbReference type="OrthoDB" id="7183084at2"/>
<proteinExistence type="inferred from homology"/>
<dbReference type="Pfam" id="PF23952">
    <property type="entry name" value="LRR_EndoS"/>
    <property type="match status" value="1"/>
</dbReference>
<dbReference type="Proteomes" id="UP000025245">
    <property type="component" value="Chromosome"/>
</dbReference>
<protein>
    <recommendedName>
        <fullName evidence="2">mannosyl-glycoprotein endo-beta-N-acetylglucosaminidase</fullName>
        <ecNumber evidence="2">3.2.1.96</ecNumber>
    </recommendedName>
</protein>
<dbReference type="Pfam" id="PF20746">
    <property type="entry name" value="EndoS_Ig-like"/>
    <property type="match status" value="1"/>
</dbReference>
<dbReference type="KEGG" id="sio:DW64_08875"/>
<dbReference type="GO" id="GO:0033925">
    <property type="term" value="F:mannosyl-glycoprotein endo-beta-N-acetylglucosaminidase activity"/>
    <property type="evidence" value="ECO:0007669"/>
    <property type="project" value="UniProtKB-EC"/>
</dbReference>
<dbReference type="Gene3D" id="3.80.10.10">
    <property type="entry name" value="Ribonuclease Inhibitor"/>
    <property type="match status" value="1"/>
</dbReference>
<evidence type="ECO:0000259" key="9">
    <source>
        <dbReference type="Pfam" id="PF23916"/>
    </source>
</evidence>
<keyword evidence="12" id="KW-1185">Reference proteome</keyword>
<dbReference type="GeneID" id="35765505"/>
<dbReference type="Proteomes" id="UP000269148">
    <property type="component" value="Unassembled WGS sequence"/>
</dbReference>
<dbReference type="SMR" id="A0A3L8GF62"/>
<evidence type="ECO:0000313" key="13">
    <source>
        <dbReference type="Proteomes" id="UP000269148"/>
    </source>
</evidence>
<dbReference type="KEGG" id="siq:DQ08_08895"/>
<evidence type="ECO:0000256" key="5">
    <source>
        <dbReference type="ARBA" id="ARBA00023295"/>
    </source>
</evidence>
<keyword evidence="5" id="KW-0326">Glycosidase</keyword>
<feature type="region of interest" description="Disordered" evidence="7">
    <location>
        <begin position="905"/>
        <end position="928"/>
    </location>
</feature>
<dbReference type="EMBL" id="QLQD01000076">
    <property type="protein sequence ID" value="RLU55257.1"/>
    <property type="molecule type" value="Genomic_DNA"/>
</dbReference>
<dbReference type="EMBL" id="CP007586">
    <property type="protein sequence ID" value="AHY16550.1"/>
    <property type="molecule type" value="Genomic_DNA"/>
</dbReference>
<dbReference type="RefSeq" id="WP_003102174.1">
    <property type="nucleotide sequence ID" value="NZ_CP010783.1"/>
</dbReference>
<evidence type="ECO:0000256" key="2">
    <source>
        <dbReference type="ARBA" id="ARBA00012566"/>
    </source>
</evidence>
<dbReference type="InterPro" id="IPR032675">
    <property type="entry name" value="LRR_dom_sf"/>
</dbReference>